<evidence type="ECO:0000256" key="1">
    <source>
        <dbReference type="ARBA" id="ARBA00000085"/>
    </source>
</evidence>
<dbReference type="GO" id="GO:0000155">
    <property type="term" value="F:phosphorelay sensor kinase activity"/>
    <property type="evidence" value="ECO:0007669"/>
    <property type="project" value="InterPro"/>
</dbReference>
<feature type="region of interest" description="Disordered" evidence="9">
    <location>
        <begin position="1"/>
        <end position="121"/>
    </location>
</feature>
<evidence type="ECO:0000256" key="9">
    <source>
        <dbReference type="SAM" id="MobiDB-lite"/>
    </source>
</evidence>
<dbReference type="EC" id="2.7.13.3" evidence="2"/>
<dbReference type="SUPFAM" id="SSF47384">
    <property type="entry name" value="Homodimeric domain of signal transducing histidine kinase"/>
    <property type="match status" value="1"/>
</dbReference>
<dbReference type="EMBL" id="CP001013">
    <property type="protein sequence ID" value="ACB32654.1"/>
    <property type="molecule type" value="Genomic_DNA"/>
</dbReference>
<evidence type="ECO:0000259" key="11">
    <source>
        <dbReference type="PROSITE" id="PS50109"/>
    </source>
</evidence>
<proteinExistence type="predicted"/>
<feature type="domain" description="Histidine kinase" evidence="11">
    <location>
        <begin position="468"/>
        <end position="682"/>
    </location>
</feature>
<accession>B1XX08</accession>
<keyword evidence="4" id="KW-0808">Transferase</keyword>
<dbReference type="InterPro" id="IPR004358">
    <property type="entry name" value="Sig_transdc_His_kin-like_C"/>
</dbReference>
<dbReference type="KEGG" id="lch:Lcho_0379"/>
<comment type="catalytic activity">
    <reaction evidence="1">
        <text>ATP + protein L-histidine = ADP + protein N-phospho-L-histidine.</text>
        <dbReference type="EC" id="2.7.13.3"/>
    </reaction>
</comment>
<dbReference type="InterPro" id="IPR003661">
    <property type="entry name" value="HisK_dim/P_dom"/>
</dbReference>
<evidence type="ECO:0000256" key="8">
    <source>
        <dbReference type="ARBA" id="ARBA00023012"/>
    </source>
</evidence>
<keyword evidence="6 12" id="KW-0418">Kinase</keyword>
<dbReference type="Gene3D" id="3.30.450.20">
    <property type="entry name" value="PAS domain"/>
    <property type="match status" value="1"/>
</dbReference>
<evidence type="ECO:0000256" key="2">
    <source>
        <dbReference type="ARBA" id="ARBA00012438"/>
    </source>
</evidence>
<dbReference type="InterPro" id="IPR005467">
    <property type="entry name" value="His_kinase_dom"/>
</dbReference>
<evidence type="ECO:0000313" key="13">
    <source>
        <dbReference type="Proteomes" id="UP000001693"/>
    </source>
</evidence>
<dbReference type="PANTHER" id="PTHR42878:SF7">
    <property type="entry name" value="SENSOR HISTIDINE KINASE GLRK"/>
    <property type="match status" value="1"/>
</dbReference>
<evidence type="ECO:0000256" key="7">
    <source>
        <dbReference type="ARBA" id="ARBA00022840"/>
    </source>
</evidence>
<dbReference type="GO" id="GO:0007234">
    <property type="term" value="P:osmosensory signaling via phosphorelay pathway"/>
    <property type="evidence" value="ECO:0007669"/>
    <property type="project" value="TreeGrafter"/>
</dbReference>
<dbReference type="Pfam" id="PF00512">
    <property type="entry name" value="HisKA"/>
    <property type="match status" value="1"/>
</dbReference>
<dbReference type="PRINTS" id="PR00344">
    <property type="entry name" value="BCTRLSENSOR"/>
</dbReference>
<keyword evidence="7" id="KW-0067">ATP-binding</keyword>
<keyword evidence="10" id="KW-1133">Transmembrane helix</keyword>
<protein>
    <recommendedName>
        <fullName evidence="2">histidine kinase</fullName>
        <ecNumber evidence="2">2.7.13.3</ecNumber>
    </recommendedName>
</protein>
<evidence type="ECO:0000256" key="6">
    <source>
        <dbReference type="ARBA" id="ARBA00022777"/>
    </source>
</evidence>
<feature type="transmembrane region" description="Helical" evidence="10">
    <location>
        <begin position="260"/>
        <end position="278"/>
    </location>
</feature>
<dbReference type="SMART" id="SM00387">
    <property type="entry name" value="HATPase_c"/>
    <property type="match status" value="1"/>
</dbReference>
<dbReference type="InterPro" id="IPR050351">
    <property type="entry name" value="BphY/WalK/GraS-like"/>
</dbReference>
<evidence type="ECO:0000256" key="5">
    <source>
        <dbReference type="ARBA" id="ARBA00022741"/>
    </source>
</evidence>
<dbReference type="Gene3D" id="1.10.287.130">
    <property type="match status" value="1"/>
</dbReference>
<dbReference type="CDD" id="cd00082">
    <property type="entry name" value="HisKA"/>
    <property type="match status" value="1"/>
</dbReference>
<dbReference type="PANTHER" id="PTHR42878">
    <property type="entry name" value="TWO-COMPONENT HISTIDINE KINASE"/>
    <property type="match status" value="1"/>
</dbReference>
<reference evidence="12 13" key="1">
    <citation type="submission" date="2008-03" db="EMBL/GenBank/DDBJ databases">
        <title>Complete sequence of Leptothrix cholodnii SP-6.</title>
        <authorList>
            <consortium name="US DOE Joint Genome Institute"/>
            <person name="Copeland A."/>
            <person name="Lucas S."/>
            <person name="Lapidus A."/>
            <person name="Glavina del Rio T."/>
            <person name="Dalin E."/>
            <person name="Tice H."/>
            <person name="Bruce D."/>
            <person name="Goodwin L."/>
            <person name="Pitluck S."/>
            <person name="Chertkov O."/>
            <person name="Brettin T."/>
            <person name="Detter J.C."/>
            <person name="Han C."/>
            <person name="Kuske C.R."/>
            <person name="Schmutz J."/>
            <person name="Larimer F."/>
            <person name="Land M."/>
            <person name="Hauser L."/>
            <person name="Kyrpides N."/>
            <person name="Lykidis A."/>
            <person name="Emerson D."/>
            <person name="Richardson P."/>
        </authorList>
    </citation>
    <scope>NUCLEOTIDE SEQUENCE [LARGE SCALE GENOMIC DNA]</scope>
    <source>
        <strain evidence="13">ATCC 51168 / LMG 8142 / SP-6</strain>
    </source>
</reference>
<dbReference type="InterPro" id="IPR036097">
    <property type="entry name" value="HisK_dim/P_sf"/>
</dbReference>
<dbReference type="Gene3D" id="3.30.565.10">
    <property type="entry name" value="Histidine kinase-like ATPase, C-terminal domain"/>
    <property type="match status" value="1"/>
</dbReference>
<evidence type="ECO:0000256" key="4">
    <source>
        <dbReference type="ARBA" id="ARBA00022679"/>
    </source>
</evidence>
<dbReference type="Proteomes" id="UP000001693">
    <property type="component" value="Chromosome"/>
</dbReference>
<dbReference type="Pfam" id="PF25323">
    <property type="entry name" value="6TM_PilS"/>
    <property type="match status" value="1"/>
</dbReference>
<dbReference type="GO" id="GO:0030295">
    <property type="term" value="F:protein kinase activator activity"/>
    <property type="evidence" value="ECO:0007669"/>
    <property type="project" value="TreeGrafter"/>
</dbReference>
<dbReference type="SUPFAM" id="SSF55874">
    <property type="entry name" value="ATPase domain of HSP90 chaperone/DNA topoisomerase II/histidine kinase"/>
    <property type="match status" value="1"/>
</dbReference>
<evidence type="ECO:0000256" key="3">
    <source>
        <dbReference type="ARBA" id="ARBA00022553"/>
    </source>
</evidence>
<feature type="transmembrane region" description="Helical" evidence="10">
    <location>
        <begin position="144"/>
        <end position="165"/>
    </location>
</feature>
<name>B1XX08_LEPCP</name>
<sequence length="694" mass="75040">MPPRGPMGLPPFVDSDLPPRQAGRAAVRRESWFAGLGAGADSTRPQEEDEPRAPDPVQPPRRRLAWPGRPAADKSIPLPDTVPADLFQAPAPPAPEPAAAPTRPPRSGPPTEAPADSQRDESILRAEADTTPPKAFQRIFRGFVVARALLGVLLLAMQGVITVYASVGPSLSGLAVCAAYSLSSLWLLAQVEMHWPPRLGPALGAGGQLRRRWVLVTVGVDLLCFSLLLVATAQGPLNIGALLLLPVLMAGALMPRRAGVAVAAGVVIVMLAGAWWRVLAGAEMAAQLTQAGMSGAVVFAMALLTTEMAERLARQEVTARSTLELARQQALLNRLMIEEMQDGVMVVDRIGHVRAANPAAMALIGAPQGRRFAAFDLQEHEAWLPLWTALERGYAHGIWPEGGEEISLQLNQGPHIEARGLRVRMRFTRRRDARSGEALCVLFLEDLRMLRARARQEKLAAMGRVSAGIAHEIRNPLAAISQANALLAEDLTVPAQRQLARMVADNVERLQRIVDDVMEVAPGAPRDAPAIDLPLQVQALCAEWARTAGLPQAGQSPLRVDVDEGVMAVKFDPDHLRRVLVNLLENALRHGSGRPDALWVQVQSRGTDEVVLSVASDGAPIAGDVEPYLFEPFFSTRSRGSGLGLYICRELCERYGATIEYRPRGAGARHRNVFVLTLPRRVPVPMSARQPKFS</sequence>
<feature type="transmembrane region" description="Helical" evidence="10">
    <location>
        <begin position="171"/>
        <end position="191"/>
    </location>
</feature>
<dbReference type="AlphaFoldDB" id="B1XX08"/>
<dbReference type="InterPro" id="IPR036890">
    <property type="entry name" value="HATPase_C_sf"/>
</dbReference>
<dbReference type="PROSITE" id="PS50109">
    <property type="entry name" value="HIS_KIN"/>
    <property type="match status" value="1"/>
</dbReference>
<keyword evidence="5" id="KW-0547">Nucleotide-binding</keyword>
<keyword evidence="13" id="KW-1185">Reference proteome</keyword>
<dbReference type="STRING" id="395495.Lcho_0379"/>
<dbReference type="eggNOG" id="COG4191">
    <property type="taxonomic scope" value="Bacteria"/>
</dbReference>
<dbReference type="Pfam" id="PF02518">
    <property type="entry name" value="HATPase_c"/>
    <property type="match status" value="1"/>
</dbReference>
<evidence type="ECO:0000313" key="12">
    <source>
        <dbReference type="EMBL" id="ACB32654.1"/>
    </source>
</evidence>
<feature type="compositionally biased region" description="Pro residues" evidence="9">
    <location>
        <begin position="90"/>
        <end position="112"/>
    </location>
</feature>
<dbReference type="CDD" id="cd00075">
    <property type="entry name" value="HATPase"/>
    <property type="match status" value="1"/>
</dbReference>
<dbReference type="GO" id="GO:0005524">
    <property type="term" value="F:ATP binding"/>
    <property type="evidence" value="ECO:0007669"/>
    <property type="project" value="UniProtKB-KW"/>
</dbReference>
<keyword evidence="10" id="KW-0812">Transmembrane</keyword>
<dbReference type="HOGENOM" id="CLU_000445_114_39_4"/>
<dbReference type="InterPro" id="IPR003594">
    <property type="entry name" value="HATPase_dom"/>
</dbReference>
<gene>
    <name evidence="12" type="ordered locus">Lcho_0379</name>
</gene>
<keyword evidence="10" id="KW-0472">Membrane</keyword>
<keyword evidence="3" id="KW-0597">Phosphoprotein</keyword>
<evidence type="ECO:0000256" key="10">
    <source>
        <dbReference type="SAM" id="Phobius"/>
    </source>
</evidence>
<organism evidence="12 13">
    <name type="scientific">Leptothrix cholodnii (strain ATCC 51168 / LMG 8142 / SP-6)</name>
    <name type="common">Leptothrix discophora (strain SP-6)</name>
    <dbReference type="NCBI Taxonomy" id="395495"/>
    <lineage>
        <taxon>Bacteria</taxon>
        <taxon>Pseudomonadati</taxon>
        <taxon>Pseudomonadota</taxon>
        <taxon>Betaproteobacteria</taxon>
        <taxon>Burkholderiales</taxon>
        <taxon>Sphaerotilaceae</taxon>
        <taxon>Leptothrix</taxon>
    </lineage>
</organism>
<dbReference type="GO" id="GO:0000156">
    <property type="term" value="F:phosphorelay response regulator activity"/>
    <property type="evidence" value="ECO:0007669"/>
    <property type="project" value="TreeGrafter"/>
</dbReference>
<keyword evidence="8" id="KW-0902">Two-component regulatory system</keyword>
<dbReference type="SMART" id="SM00388">
    <property type="entry name" value="HisKA"/>
    <property type="match status" value="1"/>
</dbReference>